<proteinExistence type="predicted"/>
<dbReference type="GO" id="GO:0016706">
    <property type="term" value="F:2-oxoglutarate-dependent dioxygenase activity"/>
    <property type="evidence" value="ECO:0007669"/>
    <property type="project" value="TreeGrafter"/>
</dbReference>
<dbReference type="EMBL" id="JACHCA010000004">
    <property type="protein sequence ID" value="MBB6127425.1"/>
    <property type="molecule type" value="Genomic_DNA"/>
</dbReference>
<dbReference type="InterPro" id="IPR041667">
    <property type="entry name" value="Cupin_8"/>
</dbReference>
<feature type="domain" description="JmjC" evidence="1">
    <location>
        <begin position="102"/>
        <end position="253"/>
    </location>
</feature>
<dbReference type="PANTHER" id="PTHR12480:SF6">
    <property type="entry name" value="2-OXOGLUTARATE AND IRON-DEPENDENT OXYGENASE JMJD4"/>
    <property type="match status" value="1"/>
</dbReference>
<evidence type="ECO:0000259" key="1">
    <source>
        <dbReference type="PROSITE" id="PS51184"/>
    </source>
</evidence>
<name>A0A841JG34_9SPHI</name>
<dbReference type="SUPFAM" id="SSF51197">
    <property type="entry name" value="Clavaminate synthase-like"/>
    <property type="match status" value="1"/>
</dbReference>
<dbReference type="GO" id="GO:0045905">
    <property type="term" value="P:positive regulation of translational termination"/>
    <property type="evidence" value="ECO:0007669"/>
    <property type="project" value="TreeGrafter"/>
</dbReference>
<gene>
    <name evidence="2" type="ORF">HDF22_001533</name>
</gene>
<dbReference type="PROSITE" id="PS51184">
    <property type="entry name" value="JMJC"/>
    <property type="match status" value="1"/>
</dbReference>
<dbReference type="GO" id="GO:0043565">
    <property type="term" value="F:sequence-specific DNA binding"/>
    <property type="evidence" value="ECO:0007669"/>
    <property type="project" value="TreeGrafter"/>
</dbReference>
<evidence type="ECO:0000313" key="3">
    <source>
        <dbReference type="Proteomes" id="UP000548326"/>
    </source>
</evidence>
<dbReference type="GO" id="GO:0005737">
    <property type="term" value="C:cytoplasm"/>
    <property type="evidence" value="ECO:0007669"/>
    <property type="project" value="TreeGrafter"/>
</dbReference>
<dbReference type="SMART" id="SM00558">
    <property type="entry name" value="JmjC"/>
    <property type="match status" value="1"/>
</dbReference>
<dbReference type="Gene3D" id="2.60.120.650">
    <property type="entry name" value="Cupin"/>
    <property type="match status" value="1"/>
</dbReference>
<sequence>MRNYQTGYSMIDTIHNPDKNEFNEKYGKKGIPVLLKGIMDNWAATTKWDSTYFKTRFTHTEGIAVRNLDTTDKRKMTIGDYFNYMESTDDLDPYYLKNTQFHLETDMTKDYVVPSYFTNCLDIIKDKLPLAFQLSWMYIGSTNTFSGLHLDIFNTSAWNAVISGKKIWVFYPSEQAQYLYNGVVNPFNPDLVKYPEFAKAKPLVCVQSPGEIVFTPSGWWHAVYNEVGGVSITENYINDTNYDVVKMTLLYHNKLEEAKIVDSCMQHYMSTK</sequence>
<dbReference type="AlphaFoldDB" id="A0A841JG34"/>
<protein>
    <recommendedName>
        <fullName evidence="1">JmjC domain-containing protein</fullName>
    </recommendedName>
</protein>
<dbReference type="InterPro" id="IPR003347">
    <property type="entry name" value="JmjC_dom"/>
</dbReference>
<evidence type="ECO:0000313" key="2">
    <source>
        <dbReference type="EMBL" id="MBB6127425.1"/>
    </source>
</evidence>
<dbReference type="RefSeq" id="WP_183586706.1">
    <property type="nucleotide sequence ID" value="NZ_JACHCA010000004.1"/>
</dbReference>
<comment type="caution">
    <text evidence="2">The sequence shown here is derived from an EMBL/GenBank/DDBJ whole genome shotgun (WGS) entry which is preliminary data.</text>
</comment>
<dbReference type="Proteomes" id="UP000548326">
    <property type="component" value="Unassembled WGS sequence"/>
</dbReference>
<accession>A0A841JG34</accession>
<reference evidence="2 3" key="1">
    <citation type="submission" date="2020-08" db="EMBL/GenBank/DDBJ databases">
        <title>Genomic Encyclopedia of Type Strains, Phase IV (KMG-V): Genome sequencing to study the core and pangenomes of soil and plant-associated prokaryotes.</title>
        <authorList>
            <person name="Whitman W."/>
        </authorList>
    </citation>
    <scope>NUCLEOTIDE SEQUENCE [LARGE SCALE GENOMIC DNA]</scope>
    <source>
        <strain evidence="2 3">MP601</strain>
    </source>
</reference>
<dbReference type="Pfam" id="PF13621">
    <property type="entry name" value="Cupin_8"/>
    <property type="match status" value="1"/>
</dbReference>
<dbReference type="InterPro" id="IPR050910">
    <property type="entry name" value="JMJD6_ArgDemeth/LysHydrox"/>
</dbReference>
<dbReference type="PANTHER" id="PTHR12480">
    <property type="entry name" value="ARGININE DEMETHYLASE AND LYSYL-HYDROXYLASE JMJD"/>
    <property type="match status" value="1"/>
</dbReference>
<organism evidence="2 3">
    <name type="scientific">Mucilaginibacter lappiensis</name>
    <dbReference type="NCBI Taxonomy" id="354630"/>
    <lineage>
        <taxon>Bacteria</taxon>
        <taxon>Pseudomonadati</taxon>
        <taxon>Bacteroidota</taxon>
        <taxon>Sphingobacteriia</taxon>
        <taxon>Sphingobacteriales</taxon>
        <taxon>Sphingobacteriaceae</taxon>
        <taxon>Mucilaginibacter</taxon>
    </lineage>
</organism>